<evidence type="ECO:0000259" key="1">
    <source>
        <dbReference type="Pfam" id="PF04248"/>
    </source>
</evidence>
<reference evidence="2 3" key="1">
    <citation type="submission" date="2016-05" db="EMBL/GenBank/DDBJ databases">
        <title>Genome sequencing reveals origins of a unique bacterial endosymbiosis in the earliest lineages of terrestrial Fungi.</title>
        <authorList>
            <consortium name="DOE Joint Genome Institute"/>
            <person name="Uehling J."/>
            <person name="Gryganskyi A."/>
            <person name="Hameed K."/>
            <person name="Tschaplinski T."/>
            <person name="Misztal P."/>
            <person name="Wu S."/>
            <person name="Desiro A."/>
            <person name="Vande Pol N."/>
            <person name="Du Z.-Y."/>
            <person name="Zienkiewicz A."/>
            <person name="Zienkiewicz K."/>
            <person name="Morin E."/>
            <person name="Tisserant E."/>
            <person name="Splivallo R."/>
            <person name="Hainaut M."/>
            <person name="Henrissat B."/>
            <person name="Ohm R."/>
            <person name="Kuo A."/>
            <person name="Yan J."/>
            <person name="Lipzen A."/>
            <person name="Nolan M."/>
            <person name="Labutti K."/>
            <person name="Barry K."/>
            <person name="Goldstein A."/>
            <person name="Labbe J."/>
            <person name="Schadt C."/>
            <person name="Tuskan G."/>
            <person name="Grigoriev I."/>
            <person name="Martin F."/>
            <person name="Vilgalys R."/>
            <person name="Bonito G."/>
        </authorList>
    </citation>
    <scope>NUCLEOTIDE SEQUENCE [LARGE SCALE GENOMIC DNA]</scope>
    <source>
        <strain evidence="2 3">AG-77</strain>
    </source>
</reference>
<proteinExistence type="predicted"/>
<keyword evidence="3" id="KW-1185">Reference proteome</keyword>
<dbReference type="AlphaFoldDB" id="A0A197JT38"/>
<organism evidence="2 3">
    <name type="scientific">Linnemannia elongata AG-77</name>
    <dbReference type="NCBI Taxonomy" id="1314771"/>
    <lineage>
        <taxon>Eukaryota</taxon>
        <taxon>Fungi</taxon>
        <taxon>Fungi incertae sedis</taxon>
        <taxon>Mucoromycota</taxon>
        <taxon>Mortierellomycotina</taxon>
        <taxon>Mortierellomycetes</taxon>
        <taxon>Mortierellales</taxon>
        <taxon>Mortierellaceae</taxon>
        <taxon>Linnemannia</taxon>
    </lineage>
</organism>
<dbReference type="Proteomes" id="UP000078512">
    <property type="component" value="Unassembled WGS sequence"/>
</dbReference>
<dbReference type="OrthoDB" id="18996at2759"/>
<dbReference type="PANTHER" id="PTHR34310">
    <property type="entry name" value="DUF427 DOMAIN PROTEIN (AFU_ORTHOLOGUE AFUA_3G02220)"/>
    <property type="match status" value="1"/>
</dbReference>
<accession>A0A197JT38</accession>
<dbReference type="STRING" id="1314771.A0A197JT38"/>
<gene>
    <name evidence="2" type="ORF">K457DRAFT_615513</name>
</gene>
<dbReference type="Gene3D" id="2.170.150.40">
    <property type="entry name" value="Domain of unknown function (DUF427)"/>
    <property type="match status" value="1"/>
</dbReference>
<dbReference type="InterPro" id="IPR007361">
    <property type="entry name" value="DUF427"/>
</dbReference>
<dbReference type="Pfam" id="PF04248">
    <property type="entry name" value="NTP_transf_9"/>
    <property type="match status" value="1"/>
</dbReference>
<name>A0A197JT38_9FUNG</name>
<dbReference type="EMBL" id="KV442055">
    <property type="protein sequence ID" value="OAQ27606.1"/>
    <property type="molecule type" value="Genomic_DNA"/>
</dbReference>
<sequence length="96" mass="10819">MTRATATWNGKVIADTESFEKVEGNIYFPADSIHKEFFKESSHETVCGWKGTANYYNIEVDGKVNKDAAWYYAQPKDAAKNITGMVAFWKGVEVKS</sequence>
<evidence type="ECO:0000313" key="2">
    <source>
        <dbReference type="EMBL" id="OAQ27606.1"/>
    </source>
</evidence>
<dbReference type="InterPro" id="IPR038694">
    <property type="entry name" value="DUF427_sf"/>
</dbReference>
<dbReference type="PANTHER" id="PTHR34310:SF5">
    <property type="entry name" value="DUF427 DOMAIN PROTEIN (AFU_ORTHOLOGUE AFUA_3G02220)"/>
    <property type="match status" value="1"/>
</dbReference>
<feature type="domain" description="DUF427" evidence="1">
    <location>
        <begin position="5"/>
        <end position="90"/>
    </location>
</feature>
<protein>
    <submittedName>
        <fullName evidence="2">DUF427-domain-containing protein</fullName>
    </submittedName>
</protein>
<evidence type="ECO:0000313" key="3">
    <source>
        <dbReference type="Proteomes" id="UP000078512"/>
    </source>
</evidence>